<proteinExistence type="predicted"/>
<dbReference type="OrthoDB" id="508483at2"/>
<name>T0I3U0_9SPHN</name>
<dbReference type="RefSeq" id="WP_021224296.1">
    <property type="nucleotide sequence ID" value="NZ_ATDP01000034.1"/>
</dbReference>
<dbReference type="PATRIC" id="fig|1331060.3.peg.89"/>
<evidence type="ECO:0000313" key="2">
    <source>
        <dbReference type="Proteomes" id="UP000015531"/>
    </source>
</evidence>
<organism evidence="1 2">
    <name type="scientific">Sphingobium lactosutens DS20</name>
    <dbReference type="NCBI Taxonomy" id="1331060"/>
    <lineage>
        <taxon>Bacteria</taxon>
        <taxon>Pseudomonadati</taxon>
        <taxon>Pseudomonadota</taxon>
        <taxon>Alphaproteobacteria</taxon>
        <taxon>Sphingomonadales</taxon>
        <taxon>Sphingomonadaceae</taxon>
        <taxon>Sphingobium</taxon>
    </lineage>
</organism>
<evidence type="ECO:0000313" key="1">
    <source>
        <dbReference type="EMBL" id="EQB19098.1"/>
    </source>
</evidence>
<reference evidence="1 2" key="1">
    <citation type="journal article" date="2013" name="Genome Announc.">
        <title>Draft Genome Sequence of Sphingobium lactosutens Strain DS20T, Isolated from a Hexachlorocyclohexane Dumpsite.</title>
        <authorList>
            <person name="Kumar R."/>
            <person name="Dwivedi V."/>
            <person name="Negi V."/>
            <person name="Khurana J.P."/>
            <person name="Lal R."/>
        </authorList>
    </citation>
    <scope>NUCLEOTIDE SEQUENCE [LARGE SCALE GENOMIC DNA]</scope>
    <source>
        <strain evidence="1 2">DS20</strain>
    </source>
</reference>
<comment type="caution">
    <text evidence="1">The sequence shown here is derived from an EMBL/GenBank/DDBJ whole genome shotgun (WGS) entry which is preliminary data.</text>
</comment>
<dbReference type="eggNOG" id="ENOG5033H9J">
    <property type="taxonomic scope" value="Bacteria"/>
</dbReference>
<sequence>MASEIQKHLWADLANAPDGPGVYAWYYSPEITDFDLDRTIEAARSASDRVEAERVIRAMLDGRLFHYFREEPYTAAVSGPLKPTYVGSLEHDTAASSSLVSRLAAEPDRLRTIRDVLALSAPMFASPLYIGMATVLRGRLARHKELIERFRSVVPRDGQVSRNSDAGFAWQVAKRKIPPERLFVFTCSTTSDDGTAVDIENILNRICYPILGRN</sequence>
<dbReference type="AlphaFoldDB" id="T0I3U0"/>
<protein>
    <submittedName>
        <fullName evidence="1">Uncharacterized protein</fullName>
    </submittedName>
</protein>
<keyword evidence="2" id="KW-1185">Reference proteome</keyword>
<dbReference type="Proteomes" id="UP000015531">
    <property type="component" value="Unassembled WGS sequence"/>
</dbReference>
<gene>
    <name evidence="1" type="ORF">RLDS_00575</name>
</gene>
<accession>T0I3U0</accession>
<dbReference type="EMBL" id="ATDP01000034">
    <property type="protein sequence ID" value="EQB19098.1"/>
    <property type="molecule type" value="Genomic_DNA"/>
</dbReference>